<dbReference type="PANTHER" id="PTHR43317">
    <property type="entry name" value="THERMOSPERMINE SYNTHASE ACAULIS5"/>
    <property type="match status" value="1"/>
</dbReference>
<dbReference type="STRING" id="452.Lspi_0941"/>
<dbReference type="Proteomes" id="UP000054877">
    <property type="component" value="Unassembled WGS sequence"/>
</dbReference>
<dbReference type="GO" id="GO:0006596">
    <property type="term" value="P:polyamine biosynthetic process"/>
    <property type="evidence" value="ECO:0007669"/>
    <property type="project" value="UniProtKB-KW"/>
</dbReference>
<keyword evidence="3" id="KW-1185">Reference proteome</keyword>
<dbReference type="EMBL" id="LNYX01000012">
    <property type="protein sequence ID" value="KTD64774.1"/>
    <property type="molecule type" value="Genomic_DNA"/>
</dbReference>
<proteinExistence type="predicted"/>
<dbReference type="Pfam" id="PF01564">
    <property type="entry name" value="Spermine_synth"/>
    <property type="match status" value="1"/>
</dbReference>
<name>A0A0W0Z7N3_LEGSP</name>
<dbReference type="PATRIC" id="fig|452.5.peg.1030"/>
<dbReference type="AlphaFoldDB" id="A0A0W0Z7N3"/>
<organism evidence="2 3">
    <name type="scientific">Legionella spiritensis</name>
    <dbReference type="NCBI Taxonomy" id="452"/>
    <lineage>
        <taxon>Bacteria</taxon>
        <taxon>Pseudomonadati</taxon>
        <taxon>Pseudomonadota</taxon>
        <taxon>Gammaproteobacteria</taxon>
        <taxon>Legionellales</taxon>
        <taxon>Legionellaceae</taxon>
        <taxon>Legionella</taxon>
    </lineage>
</organism>
<evidence type="ECO:0000256" key="1">
    <source>
        <dbReference type="ARBA" id="ARBA00023115"/>
    </source>
</evidence>
<dbReference type="OrthoDB" id="5647652at2"/>
<dbReference type="SUPFAM" id="SSF53335">
    <property type="entry name" value="S-adenosyl-L-methionine-dependent methyltransferases"/>
    <property type="match status" value="1"/>
</dbReference>
<protein>
    <submittedName>
        <fullName evidence="2">Spermidine synthase</fullName>
    </submittedName>
</protein>
<comment type="caution">
    <text evidence="2">The sequence shown here is derived from an EMBL/GenBank/DDBJ whole genome shotgun (WGS) entry which is preliminary data.</text>
</comment>
<dbReference type="InterPro" id="IPR029063">
    <property type="entry name" value="SAM-dependent_MTases_sf"/>
</dbReference>
<dbReference type="PANTHER" id="PTHR43317:SF1">
    <property type="entry name" value="THERMOSPERMINE SYNTHASE ACAULIS5"/>
    <property type="match status" value="1"/>
</dbReference>
<reference evidence="2 3" key="1">
    <citation type="submission" date="2015-11" db="EMBL/GenBank/DDBJ databases">
        <title>Genomic analysis of 38 Legionella species identifies large and diverse effector repertoires.</title>
        <authorList>
            <person name="Burstein D."/>
            <person name="Amaro F."/>
            <person name="Zusman T."/>
            <person name="Lifshitz Z."/>
            <person name="Cohen O."/>
            <person name="Gilbert J.A."/>
            <person name="Pupko T."/>
            <person name="Shuman H.A."/>
            <person name="Segal G."/>
        </authorList>
    </citation>
    <scope>NUCLEOTIDE SEQUENCE [LARGE SCALE GENOMIC DNA]</scope>
    <source>
        <strain evidence="2 3">Mt.St.Helens-9</strain>
    </source>
</reference>
<keyword evidence="1" id="KW-0620">Polyamine biosynthesis</keyword>
<sequence length="243" mass="28039">MRWKTLGGRCIYRSEGIRIYDNLFFRWLTFDTRPIQTLINKWYPHRPELHYIKPLVFMAQQLPGDCCLLGLGGAGVAHVLAKPLNRFTITAVEMEAEIIHLASRYFQIDKRVNLSIVHQEASQYVRENHSVFRHVIVDLFNASSFPESCHNPEFFAHCKRLLMENGVLAVNLANQQEHKPIFDFIRRIFPGNTVVLPIPESANMVILAQKNETANTLTDFLKSTSHLKHLAWDPRWGCMAAIK</sequence>
<gene>
    <name evidence="2" type="ORF">Lspi_0941</name>
</gene>
<evidence type="ECO:0000313" key="3">
    <source>
        <dbReference type="Proteomes" id="UP000054877"/>
    </source>
</evidence>
<evidence type="ECO:0000313" key="2">
    <source>
        <dbReference type="EMBL" id="KTD64774.1"/>
    </source>
</evidence>
<accession>A0A0W0Z7N3</accession>
<dbReference type="RefSeq" id="WP_058482876.1">
    <property type="nucleotide sequence ID" value="NZ_CAAAII010000003.1"/>
</dbReference>
<dbReference type="Gene3D" id="3.40.50.150">
    <property type="entry name" value="Vaccinia Virus protein VP39"/>
    <property type="match status" value="1"/>
</dbReference>